<dbReference type="EMBL" id="JAHCQH010000014">
    <property type="protein sequence ID" value="MBS9476218.1"/>
    <property type="molecule type" value="Genomic_DNA"/>
</dbReference>
<evidence type="ECO:0000313" key="1">
    <source>
        <dbReference type="EMBL" id="MBS9476218.1"/>
    </source>
</evidence>
<gene>
    <name evidence="1" type="ORF">KIP89_03770</name>
</gene>
<accession>A0ABS5R3I5</accession>
<sequence>MTRELLPTRRACESFDFEARGVTYTASLGFYDDGRLGEVFICGPKAGTDVELNARDAAVVTSIALQHGAAPDVLRHGLSRDEEGRPLTPIGTVLDLLASGEGEA</sequence>
<name>A0ABS5R3I5_9HYPH</name>
<reference evidence="1" key="1">
    <citation type="submission" date="2021-05" db="EMBL/GenBank/DDBJ databases">
        <authorList>
            <person name="Sun Q."/>
            <person name="Inoue M."/>
        </authorList>
    </citation>
    <scope>NUCLEOTIDE SEQUENCE</scope>
    <source>
        <strain evidence="1">VKM B-3255</strain>
    </source>
</reference>
<dbReference type="Proteomes" id="UP001166585">
    <property type="component" value="Unassembled WGS sequence"/>
</dbReference>
<dbReference type="RefSeq" id="WP_213754076.1">
    <property type="nucleotide sequence ID" value="NZ_JAHCQH010000014.1"/>
</dbReference>
<proteinExistence type="predicted"/>
<protein>
    <submittedName>
        <fullName evidence="1">Uncharacterized protein</fullName>
    </submittedName>
</protein>
<comment type="caution">
    <text evidence="1">The sequence shown here is derived from an EMBL/GenBank/DDBJ whole genome shotgun (WGS) entry which is preliminary data.</text>
</comment>
<keyword evidence="2" id="KW-1185">Reference proteome</keyword>
<evidence type="ECO:0000313" key="2">
    <source>
        <dbReference type="Proteomes" id="UP001166585"/>
    </source>
</evidence>
<organism evidence="1 2">
    <name type="scientific">Ancylobacter radicis</name>
    <dbReference type="NCBI Taxonomy" id="2836179"/>
    <lineage>
        <taxon>Bacteria</taxon>
        <taxon>Pseudomonadati</taxon>
        <taxon>Pseudomonadota</taxon>
        <taxon>Alphaproteobacteria</taxon>
        <taxon>Hyphomicrobiales</taxon>
        <taxon>Xanthobacteraceae</taxon>
        <taxon>Ancylobacter</taxon>
    </lineage>
</organism>